<name>A0A426XRI7_ENSVE</name>
<evidence type="ECO:0000256" key="1">
    <source>
        <dbReference type="SAM" id="Coils"/>
    </source>
</evidence>
<evidence type="ECO:0000313" key="3">
    <source>
        <dbReference type="EMBL" id="RRT42035.1"/>
    </source>
</evidence>
<dbReference type="EMBL" id="AMZH03018123">
    <property type="protein sequence ID" value="RRT42035.1"/>
    <property type="molecule type" value="Genomic_DNA"/>
</dbReference>
<dbReference type="InterPro" id="IPR052442">
    <property type="entry name" value="Env_Response_Regulator"/>
</dbReference>
<dbReference type="PANTHER" id="PTHR46136:SF1">
    <property type="entry name" value="TRANSCRIPTION FACTOR GTE11-RELATED"/>
    <property type="match status" value="1"/>
</dbReference>
<dbReference type="PANTHER" id="PTHR46136">
    <property type="entry name" value="TRANSCRIPTION FACTOR GTE8"/>
    <property type="match status" value="1"/>
</dbReference>
<protein>
    <submittedName>
        <fullName evidence="3">Uncharacterized protein</fullName>
    </submittedName>
</protein>
<evidence type="ECO:0000256" key="2">
    <source>
        <dbReference type="SAM" id="MobiDB-lite"/>
    </source>
</evidence>
<evidence type="ECO:0000313" key="4">
    <source>
        <dbReference type="Proteomes" id="UP000287651"/>
    </source>
</evidence>
<accession>A0A426XRI7</accession>
<sequence>MIITDDVFAPVAEVHFVKELLFSTGIEKVRLQAEAKAAEDARKRAEAAAAAEAKRKIELEREAARQALLKASSCIEKTVDINEDCRILKDLEMLGTVPAENEKHTGYSLDGIGGFRPGGSNPLERLGLFIKVDDEEEEDVEHESAPADDVEEGEVD</sequence>
<organism evidence="3 4">
    <name type="scientific">Ensete ventricosum</name>
    <name type="common">Abyssinian banana</name>
    <name type="synonym">Musa ensete</name>
    <dbReference type="NCBI Taxonomy" id="4639"/>
    <lineage>
        <taxon>Eukaryota</taxon>
        <taxon>Viridiplantae</taxon>
        <taxon>Streptophyta</taxon>
        <taxon>Embryophyta</taxon>
        <taxon>Tracheophyta</taxon>
        <taxon>Spermatophyta</taxon>
        <taxon>Magnoliopsida</taxon>
        <taxon>Liliopsida</taxon>
        <taxon>Zingiberales</taxon>
        <taxon>Musaceae</taxon>
        <taxon>Ensete</taxon>
    </lineage>
</organism>
<proteinExistence type="predicted"/>
<feature type="coiled-coil region" evidence="1">
    <location>
        <begin position="28"/>
        <end position="70"/>
    </location>
</feature>
<gene>
    <name evidence="3" type="ORF">B296_00048481</name>
</gene>
<feature type="region of interest" description="Disordered" evidence="2">
    <location>
        <begin position="133"/>
        <end position="156"/>
    </location>
</feature>
<keyword evidence="1" id="KW-0175">Coiled coil</keyword>
<dbReference type="AlphaFoldDB" id="A0A426XRI7"/>
<comment type="caution">
    <text evidence="3">The sequence shown here is derived from an EMBL/GenBank/DDBJ whole genome shotgun (WGS) entry which is preliminary data.</text>
</comment>
<dbReference type="Proteomes" id="UP000287651">
    <property type="component" value="Unassembled WGS sequence"/>
</dbReference>
<reference evidence="3 4" key="1">
    <citation type="journal article" date="2014" name="Agronomy (Basel)">
        <title>A Draft Genome Sequence for Ensete ventricosum, the Drought-Tolerant Tree Against Hunger.</title>
        <authorList>
            <person name="Harrison J."/>
            <person name="Moore K.A."/>
            <person name="Paszkiewicz K."/>
            <person name="Jones T."/>
            <person name="Grant M."/>
            <person name="Ambacheew D."/>
            <person name="Muzemil S."/>
            <person name="Studholme D.J."/>
        </authorList>
    </citation>
    <scope>NUCLEOTIDE SEQUENCE [LARGE SCALE GENOMIC DNA]</scope>
</reference>